<dbReference type="SUPFAM" id="SSF55073">
    <property type="entry name" value="Nucleotide cyclase"/>
    <property type="match status" value="1"/>
</dbReference>
<comment type="caution">
    <text evidence="1">The sequence shown here is derived from an EMBL/GenBank/DDBJ whole genome shotgun (WGS) entry which is preliminary data.</text>
</comment>
<dbReference type="Pfam" id="PF13328">
    <property type="entry name" value="HD_4"/>
    <property type="match status" value="1"/>
</dbReference>
<dbReference type="SUPFAM" id="SSF109604">
    <property type="entry name" value="HD-domain/PDEase-like"/>
    <property type="match status" value="1"/>
</dbReference>
<keyword evidence="2" id="KW-1185">Reference proteome</keyword>
<name>A0ABW3CS43_9ACTN</name>
<dbReference type="InterPro" id="IPR029787">
    <property type="entry name" value="Nucleotide_cyclase"/>
</dbReference>
<evidence type="ECO:0000313" key="1">
    <source>
        <dbReference type="EMBL" id="MFD0857261.1"/>
    </source>
</evidence>
<evidence type="ECO:0000313" key="2">
    <source>
        <dbReference type="Proteomes" id="UP001597083"/>
    </source>
</evidence>
<gene>
    <name evidence="1" type="ORF">ACFQ07_33970</name>
</gene>
<accession>A0ABW3CS43</accession>
<protein>
    <submittedName>
        <fullName evidence="1">HD domain-containing protein</fullName>
    </submittedName>
</protein>
<dbReference type="Gene3D" id="1.10.3210.10">
    <property type="entry name" value="Hypothetical protein af1432"/>
    <property type="match status" value="1"/>
</dbReference>
<proteinExistence type="predicted"/>
<dbReference type="PANTHER" id="PTHR21262">
    <property type="entry name" value="GUANOSINE-3',5'-BIS DIPHOSPHATE 3'-PYROPHOSPHOHYDROLASE"/>
    <property type="match status" value="1"/>
</dbReference>
<reference evidence="2" key="1">
    <citation type="journal article" date="2019" name="Int. J. Syst. Evol. Microbiol.">
        <title>The Global Catalogue of Microorganisms (GCM) 10K type strain sequencing project: providing services to taxonomists for standard genome sequencing and annotation.</title>
        <authorList>
            <consortium name="The Broad Institute Genomics Platform"/>
            <consortium name="The Broad Institute Genome Sequencing Center for Infectious Disease"/>
            <person name="Wu L."/>
            <person name="Ma J."/>
        </authorList>
    </citation>
    <scope>NUCLEOTIDE SEQUENCE [LARGE SCALE GENOMIC DNA]</scope>
    <source>
        <strain evidence="2">JCM 31696</strain>
    </source>
</reference>
<dbReference type="Gene3D" id="3.30.70.1230">
    <property type="entry name" value="Nucleotide cyclase"/>
    <property type="match status" value="1"/>
</dbReference>
<dbReference type="PANTHER" id="PTHR21262:SF31">
    <property type="entry name" value="GTP PYROPHOSPHOKINASE"/>
    <property type="match status" value="1"/>
</dbReference>
<organism evidence="1 2">
    <name type="scientific">Actinomadura adrarensis</name>
    <dbReference type="NCBI Taxonomy" id="1819600"/>
    <lineage>
        <taxon>Bacteria</taxon>
        <taxon>Bacillati</taxon>
        <taxon>Actinomycetota</taxon>
        <taxon>Actinomycetes</taxon>
        <taxon>Streptosporangiales</taxon>
        <taxon>Thermomonosporaceae</taxon>
        <taxon>Actinomadura</taxon>
    </lineage>
</organism>
<dbReference type="Proteomes" id="UP001597083">
    <property type="component" value="Unassembled WGS sequence"/>
</dbReference>
<sequence>MGGFLQLPTEIVGIGLTQSDIELIERAHAVASYWHRGQRRKSGVPYIQHPTAVATGAARMGVGVPGVCAALLHDVISGSDCPATELRGEFGRQISDLVEGLTWWETPGTYSTTALLVDEPVHRLKLADRLHNMQTIAHLPRHKRLLRCQETLEFFVPLAERLELKGTSRQLRQLALGVAAQGRPAAPPPALIYERAIVAVDIEDSTSRTDSIKARLRQVLYELLERALESSGLGEEERDPFLDRGDGALTLVHPTHPAVQARLLTDTVPTLGRLLARHNAQHPGHRFRLRVVVHAGHVHYDHRGCFGEALDLAFRLLEAPQLKEALRSATAPLVLVLSEDIYRCVVEGDHAGSNEHPYAPRVTTKINGRTHRGWVTDLTPLLA</sequence>
<dbReference type="EMBL" id="JBHTIR010004393">
    <property type="protein sequence ID" value="MFD0857261.1"/>
    <property type="molecule type" value="Genomic_DNA"/>
</dbReference>